<keyword evidence="3" id="KW-0813">Transport</keyword>
<keyword evidence="6 8" id="KW-0472">Membrane</keyword>
<evidence type="ECO:0000313" key="10">
    <source>
        <dbReference type="Proteomes" id="UP000275078"/>
    </source>
</evidence>
<dbReference type="InterPro" id="IPR004813">
    <property type="entry name" value="OPT"/>
</dbReference>
<comment type="subcellular location">
    <subcellularLocation>
        <location evidence="1">Membrane</location>
        <topology evidence="1">Multi-pass membrane protein</topology>
    </subcellularLocation>
</comment>
<feature type="transmembrane region" description="Helical" evidence="8">
    <location>
        <begin position="700"/>
        <end position="720"/>
    </location>
</feature>
<feature type="transmembrane region" description="Helical" evidence="8">
    <location>
        <begin position="625"/>
        <end position="646"/>
    </location>
</feature>
<feature type="transmembrane region" description="Helical" evidence="8">
    <location>
        <begin position="236"/>
        <end position="255"/>
    </location>
</feature>
<evidence type="ECO:0000256" key="7">
    <source>
        <dbReference type="SAM" id="MobiDB-lite"/>
    </source>
</evidence>
<feature type="transmembrane region" description="Helical" evidence="8">
    <location>
        <begin position="292"/>
        <end position="319"/>
    </location>
</feature>
<dbReference type="InterPro" id="IPR045035">
    <property type="entry name" value="YSL-like"/>
</dbReference>
<feature type="transmembrane region" description="Helical" evidence="8">
    <location>
        <begin position="443"/>
        <end position="460"/>
    </location>
</feature>
<keyword evidence="10" id="KW-1185">Reference proteome</keyword>
<dbReference type="GO" id="GO:0035673">
    <property type="term" value="F:oligopeptide transmembrane transporter activity"/>
    <property type="evidence" value="ECO:0007669"/>
    <property type="project" value="InterPro"/>
</dbReference>
<feature type="transmembrane region" description="Helical" evidence="8">
    <location>
        <begin position="132"/>
        <end position="152"/>
    </location>
</feature>
<evidence type="ECO:0000256" key="5">
    <source>
        <dbReference type="ARBA" id="ARBA00022989"/>
    </source>
</evidence>
<feature type="transmembrane region" description="Helical" evidence="8">
    <location>
        <begin position="363"/>
        <end position="382"/>
    </location>
</feature>
<organism evidence="9 10">
    <name type="scientific">Ascobolus immersus RN42</name>
    <dbReference type="NCBI Taxonomy" id="1160509"/>
    <lineage>
        <taxon>Eukaryota</taxon>
        <taxon>Fungi</taxon>
        <taxon>Dikarya</taxon>
        <taxon>Ascomycota</taxon>
        <taxon>Pezizomycotina</taxon>
        <taxon>Pezizomycetes</taxon>
        <taxon>Pezizales</taxon>
        <taxon>Ascobolaceae</taxon>
        <taxon>Ascobolus</taxon>
    </lineage>
</organism>
<dbReference type="PANTHER" id="PTHR31645">
    <property type="entry name" value="OLIGOPEPTIDE TRANSPORTER YGL114W-RELATED"/>
    <property type="match status" value="1"/>
</dbReference>
<name>A0A3N4I682_ASCIM</name>
<dbReference type="Pfam" id="PF03169">
    <property type="entry name" value="OPT"/>
    <property type="match status" value="1"/>
</dbReference>
<evidence type="ECO:0000256" key="1">
    <source>
        <dbReference type="ARBA" id="ARBA00004141"/>
    </source>
</evidence>
<dbReference type="STRING" id="1160509.A0A3N4I682"/>
<keyword evidence="5 8" id="KW-1133">Transmembrane helix</keyword>
<feature type="transmembrane region" description="Helical" evidence="8">
    <location>
        <begin position="64"/>
        <end position="86"/>
    </location>
</feature>
<dbReference type="AlphaFoldDB" id="A0A3N4I682"/>
<evidence type="ECO:0000256" key="8">
    <source>
        <dbReference type="SAM" id="Phobius"/>
    </source>
</evidence>
<evidence type="ECO:0000256" key="6">
    <source>
        <dbReference type="ARBA" id="ARBA00023136"/>
    </source>
</evidence>
<comment type="similarity">
    <text evidence="2">Belongs to the oligopeptide OPT transporter family.</text>
</comment>
<evidence type="ECO:0000256" key="2">
    <source>
        <dbReference type="ARBA" id="ARBA00008807"/>
    </source>
</evidence>
<gene>
    <name evidence="9" type="ORF">BJ508DRAFT_209116</name>
</gene>
<accession>A0A3N4I682</accession>
<feature type="transmembrane region" description="Helical" evidence="8">
    <location>
        <begin position="658"/>
        <end position="688"/>
    </location>
</feature>
<feature type="transmembrane region" description="Helical" evidence="8">
    <location>
        <begin position="466"/>
        <end position="484"/>
    </location>
</feature>
<dbReference type="NCBIfam" id="TIGR00728">
    <property type="entry name" value="OPT_sfam"/>
    <property type="match status" value="1"/>
</dbReference>
<keyword evidence="4 8" id="KW-0812">Transmembrane</keyword>
<sequence>MADSRTADQVLAEDEKRSIPTRNSDTIDEKQDIKEEIDETKSEDDVFDPFVPFPESGIEESRILSIRAIVVGCILGGLVNASNVYLGLKTGWTFTANLFGAIFGYAILKFFSTTFGNHFPILGGSFGPKENAIVQTAATAAGGLGGIFVSAIPALYHLKLLGKGPVEDFPRLLTFTIVSAYYGLFFATPLRKFFIIQMAKELNLIFPTATATALAIRSMHTVGGAAGKIAMKKSRALGYTFLICIIWRVVSQYALGILWDWHIFTWFFIWGGYKNQAIAFENWGWFFEWTPAFIGSGMLVGLNPAISFFAGNILAWGIIGPTLVRYGVAWGKPASTDPKWEGYINFYSFSLEDPKNAPSPRYWLLWPGVMVMICASFAELAVQYKMIWAALQSGFKGMCSGTEAMLERFGKESSYLKRASKLKVEETVQDPFPDNQQVKAWEWFFPLILTIILTCVVLGLQYHLSIGLSILSIVLGFLFASLAIQCTGSTDVTPLTTAAKATQLILGGASSGQGLDMASAQKLNLIGGAIASGAASQSTDLVVDFRVGFLLRTPPRLQWAAQALGSVVAMFLAPGMFVLFTKAYPCILDVEAEVCSFPAPSVSAWRAVAIAVTDPTFPVPNSSGIFSIIFGVFAAAVVVFRHYVLVGSRAKYRIFVPNFMAIGLAFVLPTTIYGNAMLVGALVAHFWAKKWPVNFDVYCYGIAAGAIAGEGMGGVINAILQVADVAGDKYGTNIGCPGDQC</sequence>
<feature type="region of interest" description="Disordered" evidence="7">
    <location>
        <begin position="1"/>
        <end position="31"/>
    </location>
</feature>
<dbReference type="OrthoDB" id="77405at2759"/>
<evidence type="ECO:0000256" key="4">
    <source>
        <dbReference type="ARBA" id="ARBA00022692"/>
    </source>
</evidence>
<protein>
    <submittedName>
        <fullName evidence="9">OPT superfamily oligopeptide transporter</fullName>
    </submittedName>
</protein>
<reference evidence="9 10" key="1">
    <citation type="journal article" date="2018" name="Nat. Ecol. Evol.">
        <title>Pezizomycetes genomes reveal the molecular basis of ectomycorrhizal truffle lifestyle.</title>
        <authorList>
            <person name="Murat C."/>
            <person name="Payen T."/>
            <person name="Noel B."/>
            <person name="Kuo A."/>
            <person name="Morin E."/>
            <person name="Chen J."/>
            <person name="Kohler A."/>
            <person name="Krizsan K."/>
            <person name="Balestrini R."/>
            <person name="Da Silva C."/>
            <person name="Montanini B."/>
            <person name="Hainaut M."/>
            <person name="Levati E."/>
            <person name="Barry K.W."/>
            <person name="Belfiori B."/>
            <person name="Cichocki N."/>
            <person name="Clum A."/>
            <person name="Dockter R.B."/>
            <person name="Fauchery L."/>
            <person name="Guy J."/>
            <person name="Iotti M."/>
            <person name="Le Tacon F."/>
            <person name="Lindquist E.A."/>
            <person name="Lipzen A."/>
            <person name="Malagnac F."/>
            <person name="Mello A."/>
            <person name="Molinier V."/>
            <person name="Miyauchi S."/>
            <person name="Poulain J."/>
            <person name="Riccioni C."/>
            <person name="Rubini A."/>
            <person name="Sitrit Y."/>
            <person name="Splivallo R."/>
            <person name="Traeger S."/>
            <person name="Wang M."/>
            <person name="Zifcakova L."/>
            <person name="Wipf D."/>
            <person name="Zambonelli A."/>
            <person name="Paolocci F."/>
            <person name="Nowrousian M."/>
            <person name="Ottonello S."/>
            <person name="Baldrian P."/>
            <person name="Spatafora J.W."/>
            <person name="Henrissat B."/>
            <person name="Nagy L.G."/>
            <person name="Aury J.M."/>
            <person name="Wincker P."/>
            <person name="Grigoriev I.V."/>
            <person name="Bonfante P."/>
            <person name="Martin F.M."/>
        </authorList>
    </citation>
    <scope>NUCLEOTIDE SEQUENCE [LARGE SCALE GENOMIC DNA]</scope>
    <source>
        <strain evidence="9 10">RN42</strain>
    </source>
</reference>
<feature type="transmembrane region" description="Helical" evidence="8">
    <location>
        <begin position="559"/>
        <end position="580"/>
    </location>
</feature>
<evidence type="ECO:0000313" key="9">
    <source>
        <dbReference type="EMBL" id="RPA81593.1"/>
    </source>
</evidence>
<proteinExistence type="inferred from homology"/>
<dbReference type="EMBL" id="ML119678">
    <property type="protein sequence ID" value="RPA81593.1"/>
    <property type="molecule type" value="Genomic_DNA"/>
</dbReference>
<dbReference type="Proteomes" id="UP000275078">
    <property type="component" value="Unassembled WGS sequence"/>
</dbReference>
<evidence type="ECO:0000256" key="3">
    <source>
        <dbReference type="ARBA" id="ARBA00022448"/>
    </source>
</evidence>
<dbReference type="GO" id="GO:0000329">
    <property type="term" value="C:fungal-type vacuole membrane"/>
    <property type="evidence" value="ECO:0007669"/>
    <property type="project" value="TreeGrafter"/>
</dbReference>
<feature type="transmembrane region" description="Helical" evidence="8">
    <location>
        <begin position="172"/>
        <end position="190"/>
    </location>
</feature>
<dbReference type="PANTHER" id="PTHR31645:SF3">
    <property type="entry name" value="OLIGOPEPTIDE TRANSPORTER"/>
    <property type="match status" value="1"/>
</dbReference>